<evidence type="ECO:0000313" key="3">
    <source>
        <dbReference type="Proteomes" id="UP000494256"/>
    </source>
</evidence>
<dbReference type="EMBL" id="CADEBD010000290">
    <property type="protein sequence ID" value="CAB3232525.1"/>
    <property type="molecule type" value="Genomic_DNA"/>
</dbReference>
<accession>A0A8S0ZJ35</accession>
<proteinExistence type="predicted"/>
<gene>
    <name evidence="2" type="ORF">APLA_LOCUS5720</name>
</gene>
<reference evidence="2 3" key="1">
    <citation type="submission" date="2020-04" db="EMBL/GenBank/DDBJ databases">
        <authorList>
            <person name="Wallbank WR R."/>
            <person name="Pardo Diaz C."/>
            <person name="Kozak K."/>
            <person name="Martin S."/>
            <person name="Jiggins C."/>
            <person name="Moest M."/>
            <person name="Warren A I."/>
            <person name="Byers J.R.P. K."/>
            <person name="Montejo-Kovacevich G."/>
            <person name="Yen C E."/>
        </authorList>
    </citation>
    <scope>NUCLEOTIDE SEQUENCE [LARGE SCALE GENOMIC DNA]</scope>
</reference>
<dbReference type="OrthoDB" id="288203at2759"/>
<sequence length="152" mass="17315">MDIDQLDPIAISLNQTRETSQKLDEEYEILKLKQKNIELQAKIDRNNKFLDGLRKELQASKDSLAEQNPNPDNIHDYIRQLKQKVASYEESCEKAKAKFIKLAVPDAILPTSLQALVTSLAALREEAAALQLQVDDVALAREARETFIRLRK</sequence>
<name>A0A8S0ZJ35_ARCPL</name>
<keyword evidence="1" id="KW-0175">Coiled coil</keyword>
<comment type="caution">
    <text evidence="2">The sequence shown here is derived from an EMBL/GenBank/DDBJ whole genome shotgun (WGS) entry which is preliminary data.</text>
</comment>
<feature type="coiled-coil region" evidence="1">
    <location>
        <begin position="13"/>
        <end position="40"/>
    </location>
</feature>
<evidence type="ECO:0000313" key="2">
    <source>
        <dbReference type="EMBL" id="CAB3232525.1"/>
    </source>
</evidence>
<evidence type="ECO:0000256" key="1">
    <source>
        <dbReference type="SAM" id="Coils"/>
    </source>
</evidence>
<protein>
    <submittedName>
        <fullName evidence="2">Uncharacterized protein</fullName>
    </submittedName>
</protein>
<dbReference type="AlphaFoldDB" id="A0A8S0ZJ35"/>
<feature type="coiled-coil region" evidence="1">
    <location>
        <begin position="78"/>
        <end position="140"/>
    </location>
</feature>
<organism evidence="2 3">
    <name type="scientific">Arctia plantaginis</name>
    <name type="common">Wood tiger moth</name>
    <name type="synonym">Phalaena plantaginis</name>
    <dbReference type="NCBI Taxonomy" id="874455"/>
    <lineage>
        <taxon>Eukaryota</taxon>
        <taxon>Metazoa</taxon>
        <taxon>Ecdysozoa</taxon>
        <taxon>Arthropoda</taxon>
        <taxon>Hexapoda</taxon>
        <taxon>Insecta</taxon>
        <taxon>Pterygota</taxon>
        <taxon>Neoptera</taxon>
        <taxon>Endopterygota</taxon>
        <taxon>Lepidoptera</taxon>
        <taxon>Glossata</taxon>
        <taxon>Ditrysia</taxon>
        <taxon>Noctuoidea</taxon>
        <taxon>Erebidae</taxon>
        <taxon>Arctiinae</taxon>
        <taxon>Arctia</taxon>
    </lineage>
</organism>
<dbReference type="Proteomes" id="UP000494256">
    <property type="component" value="Unassembled WGS sequence"/>
</dbReference>